<dbReference type="GO" id="GO:0006281">
    <property type="term" value="P:DNA repair"/>
    <property type="evidence" value="ECO:0007669"/>
    <property type="project" value="UniProtKB-KW"/>
</dbReference>
<sequence length="899" mass="101807">MESDEDLFDNSGDDEEDWKTTDWENSIKPKQEENVSSPQKHDISQVTDTSNENVAKFPENKQTDSLMTRMELNDHKAGMEGLDKAKINKIIYEASKGSRFYENEKKKEEQMKQRIEEQRKRLENISSEQLQQGLKEGDALLEALEDSFDLSRTIVHVDMDAFYAAVEMKDDPTLRHKPMAVGGMSMLSTSNYVARKFGVRAAMPGFIALKLCPDLVIVNSNFDKYRAVSKEIRAVMAEYDPNYCPMSLDEAYLDFTEHLILRQDFSEKDRTFLTKDCSSDDNTLCICDLNEHLRKSVILGHTDIVNESESVSHSNSDEAQNKTTSNVTIDDGIEEPVMISQNSSLFSDSSQLEKQMCDICPVCNKPYPPYDIRIFGKDIEEAVNEMRCRIEQRTRLTASAGIAPNMMLSKVCSDKNKPNGQYRILPTRDAIQTFIKDLPIRKISGIGKVTEQMLNALNVVSCTDLYEKRALLYHLYSDISFNYFMRICLGIGSTTVERDTERKSMSTERTFRDMSKPADLYEKCFELSEALVGDLKSEELKGKTVTLKIKTATFEVKTRAHTLRDYTWDQEIIFSTCKELLRTEIQNALPRPLVLRLMGVRMSNLLHQSLCPKSKQNTISSFIKKMVYKPLLTATTSGEHCTETIVINDDSCDNKQLQNQESENILNNISNTKSNISTFSSKLMKSTSPKKISPKKTSKTVIDPNKDSLQQLFSKASRFMCPVCNKEIQCTTLNEMNGHVEKCLISESTISSRLDNIQHKSVELPSVDLPLEKEKKPEGNCCVNVTMPDSRKSASNESKPCSSSMLHDVPRETTYVCPVCSLERVGCTLDEFNFHVDSCLSQGAIKEILKEQKNICTVNQNGLKKKRTDAIGSKAEPASKKRKSDGSNNTKSIDFFFKS</sequence>
<dbReference type="InterPro" id="IPR017961">
    <property type="entry name" value="DNA_pol_Y-fam_little_finger"/>
</dbReference>
<comment type="subcellular location">
    <subcellularLocation>
        <location evidence="2">Nucleus</location>
    </subcellularLocation>
</comment>
<evidence type="ECO:0000256" key="13">
    <source>
        <dbReference type="ARBA" id="ARBA00022833"/>
    </source>
</evidence>
<dbReference type="GO" id="GO:0003684">
    <property type="term" value="F:damaged DNA binding"/>
    <property type="evidence" value="ECO:0007669"/>
    <property type="project" value="InterPro"/>
</dbReference>
<feature type="compositionally biased region" description="Basic and acidic residues" evidence="21">
    <location>
        <begin position="18"/>
        <end position="43"/>
    </location>
</feature>
<dbReference type="FunFam" id="3.30.1490.100:FF:000004">
    <property type="entry name" value="DNA polymerase IV"/>
    <property type="match status" value="1"/>
</dbReference>
<proteinExistence type="inferred from homology"/>
<dbReference type="FunFam" id="3.40.1170.60:FF:000002">
    <property type="entry name" value="Polymerase (DNA directed) kappa"/>
    <property type="match status" value="1"/>
</dbReference>
<feature type="region of interest" description="Disordered" evidence="21">
    <location>
        <begin position="1"/>
        <end position="61"/>
    </location>
</feature>
<dbReference type="Gene3D" id="3.30.160.60">
    <property type="entry name" value="Classic Zinc Finger"/>
    <property type="match status" value="1"/>
</dbReference>
<feature type="compositionally biased region" description="Acidic residues" evidence="21">
    <location>
        <begin position="1"/>
        <end position="17"/>
    </location>
</feature>
<dbReference type="PROSITE" id="PS50173">
    <property type="entry name" value="UMUC"/>
    <property type="match status" value="1"/>
</dbReference>
<dbReference type="Proteomes" id="UP001347796">
    <property type="component" value="Unassembled WGS sequence"/>
</dbReference>
<dbReference type="InterPro" id="IPR050116">
    <property type="entry name" value="DNA_polymerase-Y"/>
</dbReference>
<evidence type="ECO:0000256" key="15">
    <source>
        <dbReference type="ARBA" id="ARBA00022932"/>
    </source>
</evidence>
<keyword evidence="7" id="KW-0808">Transferase</keyword>
<feature type="region of interest" description="Disordered" evidence="21">
    <location>
        <begin position="865"/>
        <end position="899"/>
    </location>
</feature>
<evidence type="ECO:0000256" key="8">
    <source>
        <dbReference type="ARBA" id="ARBA00022695"/>
    </source>
</evidence>
<dbReference type="GO" id="GO:0005634">
    <property type="term" value="C:nucleus"/>
    <property type="evidence" value="ECO:0007669"/>
    <property type="project" value="UniProtKB-SubCell"/>
</dbReference>
<dbReference type="InterPro" id="IPR006642">
    <property type="entry name" value="Rad18_UBZ4"/>
</dbReference>
<evidence type="ECO:0000256" key="19">
    <source>
        <dbReference type="ARBA" id="ARBA00049244"/>
    </source>
</evidence>
<evidence type="ECO:0000256" key="16">
    <source>
        <dbReference type="ARBA" id="ARBA00023125"/>
    </source>
</evidence>
<keyword evidence="16" id="KW-0238">DNA-binding</keyword>
<reference evidence="23 24" key="1">
    <citation type="submission" date="2024-01" db="EMBL/GenBank/DDBJ databases">
        <title>The genome of the rayed Mediterranean limpet Patella caerulea (Linnaeus, 1758).</title>
        <authorList>
            <person name="Anh-Thu Weber A."/>
            <person name="Halstead-Nussloch G."/>
        </authorList>
    </citation>
    <scope>NUCLEOTIDE SEQUENCE [LARGE SCALE GENOMIC DNA]</scope>
    <source>
        <strain evidence="23">AATW-2023a</strain>
        <tissue evidence="23">Whole specimen</tissue>
    </source>
</reference>
<dbReference type="SMART" id="SM00734">
    <property type="entry name" value="ZnF_Rad18"/>
    <property type="match status" value="2"/>
</dbReference>
<gene>
    <name evidence="23" type="ORF">SNE40_011548</name>
</gene>
<keyword evidence="8" id="KW-0548">Nucleotidyltransferase</keyword>
<dbReference type="InterPro" id="IPR022880">
    <property type="entry name" value="DNApol_IV"/>
</dbReference>
<dbReference type="SUPFAM" id="SSF56672">
    <property type="entry name" value="DNA/RNA polymerases"/>
    <property type="match status" value="1"/>
</dbReference>
<keyword evidence="15" id="KW-0239">DNA-directed DNA polymerase</keyword>
<evidence type="ECO:0000256" key="20">
    <source>
        <dbReference type="SAM" id="Coils"/>
    </source>
</evidence>
<dbReference type="Pfam" id="PF11798">
    <property type="entry name" value="IMS_HHH"/>
    <property type="match status" value="1"/>
</dbReference>
<dbReference type="EMBL" id="JAZGQO010000008">
    <property type="protein sequence ID" value="KAK6179118.1"/>
    <property type="molecule type" value="Genomic_DNA"/>
</dbReference>
<keyword evidence="24" id="KW-1185">Reference proteome</keyword>
<keyword evidence="20" id="KW-0175">Coiled coil</keyword>
<evidence type="ECO:0000256" key="21">
    <source>
        <dbReference type="SAM" id="MobiDB-lite"/>
    </source>
</evidence>
<comment type="catalytic activity">
    <reaction evidence="19">
        <text>DNA(n) + a 2'-deoxyribonucleoside 5'-triphosphate = DNA(n+1) + diphosphate</text>
        <dbReference type="Rhea" id="RHEA:22508"/>
        <dbReference type="Rhea" id="RHEA-COMP:17339"/>
        <dbReference type="Rhea" id="RHEA-COMP:17340"/>
        <dbReference type="ChEBI" id="CHEBI:33019"/>
        <dbReference type="ChEBI" id="CHEBI:61560"/>
        <dbReference type="ChEBI" id="CHEBI:173112"/>
        <dbReference type="EC" id="2.7.7.7"/>
    </reaction>
</comment>
<evidence type="ECO:0000256" key="7">
    <source>
        <dbReference type="ARBA" id="ARBA00022679"/>
    </source>
</evidence>
<dbReference type="Gene3D" id="3.40.1170.60">
    <property type="match status" value="1"/>
</dbReference>
<dbReference type="CDD" id="cd03586">
    <property type="entry name" value="PolY_Pol_IV_kappa"/>
    <property type="match status" value="1"/>
</dbReference>
<keyword evidence="9" id="KW-0235">DNA replication</keyword>
<dbReference type="PIRSF" id="PIRSF036603">
    <property type="entry name" value="DPol_eta"/>
    <property type="match status" value="1"/>
</dbReference>
<evidence type="ECO:0000256" key="17">
    <source>
        <dbReference type="ARBA" id="ARBA00023204"/>
    </source>
</evidence>
<evidence type="ECO:0000313" key="23">
    <source>
        <dbReference type="EMBL" id="KAK6179118.1"/>
    </source>
</evidence>
<keyword evidence="17" id="KW-0234">DNA repair</keyword>
<dbReference type="FunFam" id="1.10.150.810:FF:000001">
    <property type="entry name" value="DNA polymerase kappa"/>
    <property type="match status" value="1"/>
</dbReference>
<keyword evidence="12" id="KW-0863">Zinc-finger</keyword>
<evidence type="ECO:0000256" key="14">
    <source>
        <dbReference type="ARBA" id="ARBA00022842"/>
    </source>
</evidence>
<keyword evidence="13" id="KW-0862">Zinc</keyword>
<evidence type="ECO:0000256" key="18">
    <source>
        <dbReference type="ARBA" id="ARBA00023242"/>
    </source>
</evidence>
<evidence type="ECO:0000313" key="24">
    <source>
        <dbReference type="Proteomes" id="UP001347796"/>
    </source>
</evidence>
<dbReference type="GO" id="GO:0042276">
    <property type="term" value="P:error-prone translesion synthesis"/>
    <property type="evidence" value="ECO:0007669"/>
    <property type="project" value="TreeGrafter"/>
</dbReference>
<dbReference type="PANTHER" id="PTHR11076:SF33">
    <property type="entry name" value="DNA POLYMERASE KAPPA"/>
    <property type="match status" value="1"/>
</dbReference>
<name>A0AAN8JNQ7_PATCE</name>
<feature type="compositionally biased region" description="Polar residues" evidence="21">
    <location>
        <begin position="44"/>
        <end position="53"/>
    </location>
</feature>
<evidence type="ECO:0000259" key="22">
    <source>
        <dbReference type="PROSITE" id="PS50173"/>
    </source>
</evidence>
<feature type="coiled-coil region" evidence="20">
    <location>
        <begin position="98"/>
        <end position="132"/>
    </location>
</feature>
<comment type="cofactor">
    <cofactor evidence="1">
        <name>Mg(2+)</name>
        <dbReference type="ChEBI" id="CHEBI:18420"/>
    </cofactor>
</comment>
<evidence type="ECO:0000256" key="12">
    <source>
        <dbReference type="ARBA" id="ARBA00022771"/>
    </source>
</evidence>
<dbReference type="AlphaFoldDB" id="A0AAN8JNQ7"/>
<feature type="domain" description="UmuC" evidence="22">
    <location>
        <begin position="154"/>
        <end position="447"/>
    </location>
</feature>
<dbReference type="SUPFAM" id="SSF100879">
    <property type="entry name" value="Lesion bypass DNA polymerase (Y-family), little finger domain"/>
    <property type="match status" value="1"/>
</dbReference>
<evidence type="ECO:0000256" key="6">
    <source>
        <dbReference type="ARBA" id="ARBA00022457"/>
    </source>
</evidence>
<dbReference type="Pfam" id="PF00817">
    <property type="entry name" value="IMS"/>
    <property type="match status" value="1"/>
</dbReference>
<dbReference type="GO" id="GO:0003887">
    <property type="term" value="F:DNA-directed DNA polymerase activity"/>
    <property type="evidence" value="ECO:0007669"/>
    <property type="project" value="UniProtKB-KW"/>
</dbReference>
<evidence type="ECO:0000256" key="11">
    <source>
        <dbReference type="ARBA" id="ARBA00022763"/>
    </source>
</evidence>
<dbReference type="InterPro" id="IPR001126">
    <property type="entry name" value="UmuC"/>
</dbReference>
<dbReference type="Gene3D" id="1.10.150.810">
    <property type="match status" value="2"/>
</dbReference>
<comment type="similarity">
    <text evidence="3">Belongs to the DNA polymerase type-Y family.</text>
</comment>
<keyword evidence="14" id="KW-0460">Magnesium</keyword>
<dbReference type="PANTHER" id="PTHR11076">
    <property type="entry name" value="DNA REPAIR POLYMERASE UMUC / TRANSFERASE FAMILY MEMBER"/>
    <property type="match status" value="1"/>
</dbReference>
<dbReference type="InterPro" id="IPR043128">
    <property type="entry name" value="Rev_trsase/Diguanyl_cyclase"/>
</dbReference>
<evidence type="ECO:0000256" key="4">
    <source>
        <dbReference type="ARBA" id="ARBA00012417"/>
    </source>
</evidence>
<organism evidence="23 24">
    <name type="scientific">Patella caerulea</name>
    <name type="common">Rayed Mediterranean limpet</name>
    <dbReference type="NCBI Taxonomy" id="87958"/>
    <lineage>
        <taxon>Eukaryota</taxon>
        <taxon>Metazoa</taxon>
        <taxon>Spiralia</taxon>
        <taxon>Lophotrochozoa</taxon>
        <taxon>Mollusca</taxon>
        <taxon>Gastropoda</taxon>
        <taxon>Patellogastropoda</taxon>
        <taxon>Patelloidea</taxon>
        <taxon>Patellidae</taxon>
        <taxon>Patella</taxon>
    </lineage>
</organism>
<evidence type="ECO:0000256" key="10">
    <source>
        <dbReference type="ARBA" id="ARBA00022723"/>
    </source>
</evidence>
<evidence type="ECO:0000256" key="1">
    <source>
        <dbReference type="ARBA" id="ARBA00001946"/>
    </source>
</evidence>
<dbReference type="Gene3D" id="3.30.70.270">
    <property type="match status" value="1"/>
</dbReference>
<dbReference type="GO" id="GO:0006260">
    <property type="term" value="P:DNA replication"/>
    <property type="evidence" value="ECO:0007669"/>
    <property type="project" value="UniProtKB-KW"/>
</dbReference>
<comment type="caution">
    <text evidence="23">The sequence shown here is derived from an EMBL/GenBank/DDBJ whole genome shotgun (WGS) entry which is preliminary data.</text>
</comment>
<keyword evidence="11" id="KW-0227">DNA damage</keyword>
<dbReference type="InterPro" id="IPR043502">
    <property type="entry name" value="DNA/RNA_pol_sf"/>
</dbReference>
<evidence type="ECO:0000256" key="9">
    <source>
        <dbReference type="ARBA" id="ARBA00022705"/>
    </source>
</evidence>
<dbReference type="GO" id="GO:0008270">
    <property type="term" value="F:zinc ion binding"/>
    <property type="evidence" value="ECO:0007669"/>
    <property type="project" value="UniProtKB-KW"/>
</dbReference>
<evidence type="ECO:0000256" key="3">
    <source>
        <dbReference type="ARBA" id="ARBA00010945"/>
    </source>
</evidence>
<keyword evidence="6" id="KW-0515">Mutator protein</keyword>
<accession>A0AAN8JNQ7</accession>
<keyword evidence="18" id="KW-0539">Nucleus</keyword>
<dbReference type="InterPro" id="IPR024728">
    <property type="entry name" value="PolY_HhH_motif"/>
</dbReference>
<evidence type="ECO:0000256" key="2">
    <source>
        <dbReference type="ARBA" id="ARBA00004123"/>
    </source>
</evidence>
<dbReference type="Gene3D" id="3.30.1490.100">
    <property type="entry name" value="DNA polymerase, Y-family, little finger domain"/>
    <property type="match status" value="1"/>
</dbReference>
<keyword evidence="10" id="KW-0479">Metal-binding</keyword>
<evidence type="ECO:0000256" key="5">
    <source>
        <dbReference type="ARBA" id="ARBA00016178"/>
    </source>
</evidence>
<dbReference type="Pfam" id="PF11799">
    <property type="entry name" value="IMS_C"/>
    <property type="match status" value="1"/>
</dbReference>
<protein>
    <recommendedName>
        <fullName evidence="5">DNA polymerase kappa</fullName>
        <ecNumber evidence="4">2.7.7.7</ecNumber>
    </recommendedName>
</protein>
<dbReference type="InterPro" id="IPR036775">
    <property type="entry name" value="DNA_pol_Y-fam_lit_finger_sf"/>
</dbReference>
<dbReference type="EC" id="2.7.7.7" evidence="4"/>
<dbReference type="FunFam" id="1.10.150.810:FF:000003">
    <property type="entry name" value="DNA polymerase kappa subunit"/>
    <property type="match status" value="1"/>
</dbReference>